<dbReference type="GO" id="GO:0005886">
    <property type="term" value="C:plasma membrane"/>
    <property type="evidence" value="ECO:0007669"/>
    <property type="project" value="TreeGrafter"/>
</dbReference>
<reference evidence="6" key="1">
    <citation type="submission" date="2017-02" db="UniProtKB">
        <authorList>
            <consortium name="WormBaseParasite"/>
        </authorList>
    </citation>
    <scope>IDENTIFICATION</scope>
</reference>
<dbReference type="WBParaSite" id="ALUE_0000149701-mRNA-1">
    <property type="protein sequence ID" value="ALUE_0000149701-mRNA-1"/>
    <property type="gene ID" value="ALUE_0000149701"/>
</dbReference>
<dbReference type="InterPro" id="IPR029204">
    <property type="entry name" value="CNRIP1"/>
</dbReference>
<dbReference type="AlphaFoldDB" id="A0A0M3HJ02"/>
<comment type="function">
    <text evidence="1">Suppresses cannabinoid receptor CNR1-mediated tonic inhibition of voltage-gated calcium channels.</text>
</comment>
<organism evidence="5 6">
    <name type="scientific">Ascaris lumbricoides</name>
    <name type="common">Giant roundworm</name>
    <dbReference type="NCBI Taxonomy" id="6252"/>
    <lineage>
        <taxon>Eukaryota</taxon>
        <taxon>Metazoa</taxon>
        <taxon>Ecdysozoa</taxon>
        <taxon>Nematoda</taxon>
        <taxon>Chromadorea</taxon>
        <taxon>Rhabditida</taxon>
        <taxon>Spirurina</taxon>
        <taxon>Ascaridomorpha</taxon>
        <taxon>Ascaridoidea</taxon>
        <taxon>Ascarididae</taxon>
        <taxon>Ascaris</taxon>
    </lineage>
</organism>
<accession>A0A0M3HJ02</accession>
<sequence>NAENGEPIVFKSDGSRFETSTRTLKLCSNARYKLSLICKPNTEFNSLHIAGSDLALHRTSPNGGEYTAEWNTTGIDPTRQATRQQLPITLQVQGSLLFFQSKKNHSYPTEKIFFASIFVEMHCMKWNKILKIFAFTNISMGFCL</sequence>
<keyword evidence="5" id="KW-1185">Reference proteome</keyword>
<dbReference type="Proteomes" id="UP000036681">
    <property type="component" value="Unplaced"/>
</dbReference>
<evidence type="ECO:0000256" key="3">
    <source>
        <dbReference type="ARBA" id="ARBA00015651"/>
    </source>
</evidence>
<protein>
    <recommendedName>
        <fullName evidence="3">CB1 cannabinoid receptor-interacting protein 1</fullName>
    </recommendedName>
</protein>
<dbReference type="Pfam" id="PF15043">
    <property type="entry name" value="CNRIP1"/>
    <property type="match status" value="1"/>
</dbReference>
<evidence type="ECO:0000313" key="6">
    <source>
        <dbReference type="WBParaSite" id="ALUE_0000149701-mRNA-1"/>
    </source>
</evidence>
<evidence type="ECO:0000313" key="5">
    <source>
        <dbReference type="Proteomes" id="UP000036681"/>
    </source>
</evidence>
<dbReference type="PANTHER" id="PTHR31952:SF1">
    <property type="entry name" value="CB1 CANNABINOID RECEPTOR-INTERACTING PROTEIN 1"/>
    <property type="match status" value="1"/>
</dbReference>
<dbReference type="GO" id="GO:0031718">
    <property type="term" value="F:type 1 cannabinoid receptor binding"/>
    <property type="evidence" value="ECO:0007669"/>
    <property type="project" value="TreeGrafter"/>
</dbReference>
<comment type="subunit">
    <text evidence="4">Interacts with the cannabinoid receptor CNR1 (via C-terminus). Does not interact with cannabinoid receptor CNR2.</text>
</comment>
<evidence type="ECO:0000256" key="1">
    <source>
        <dbReference type="ARBA" id="ARBA00003884"/>
    </source>
</evidence>
<proteinExistence type="inferred from homology"/>
<comment type="similarity">
    <text evidence="2">Belongs to the CNRIP family.</text>
</comment>
<name>A0A0M3HJ02_ASCLU</name>
<evidence type="ECO:0000256" key="4">
    <source>
        <dbReference type="ARBA" id="ARBA00026030"/>
    </source>
</evidence>
<evidence type="ECO:0000256" key="2">
    <source>
        <dbReference type="ARBA" id="ARBA00007288"/>
    </source>
</evidence>
<dbReference type="PANTHER" id="PTHR31952">
    <property type="entry name" value="CB1 CANNABINOID RECEPTOR-INTERACTING PROTEIN 1"/>
    <property type="match status" value="1"/>
</dbReference>